<feature type="compositionally biased region" description="Polar residues" evidence="1">
    <location>
        <begin position="27"/>
        <end position="57"/>
    </location>
</feature>
<reference evidence="3 4" key="1">
    <citation type="submission" date="2023-08" db="EMBL/GenBank/DDBJ databases">
        <title>Black Yeasts Isolated from many extreme environments.</title>
        <authorList>
            <person name="Coleine C."/>
            <person name="Stajich J.E."/>
            <person name="Selbmann L."/>
        </authorList>
    </citation>
    <scope>NUCLEOTIDE SEQUENCE [LARGE SCALE GENOMIC DNA]</scope>
    <source>
        <strain evidence="3 4">CCFEE 5910</strain>
    </source>
</reference>
<feature type="region of interest" description="Disordered" evidence="1">
    <location>
        <begin position="678"/>
        <end position="758"/>
    </location>
</feature>
<sequence>MAGRNPPAITLNDSSPITHTTTSTYTIGRQRNRSPATATTASNNLRPVTPNNDNSTEPFPALTPGPTTPGLSQQRSNDYFTQTPMQYQVRTRPISIRRLPSATDVQQTSRSRAGSGTTRRRNNTAPSRPELNENATAGLAGLPGHYEVGPTGGMDTIREGEEVHHGRNRTSVDSADSQVGRSGSKRMRRASNAARSILSKLSDDPEEDKLRQGRPHSRNKHEYESDVVDYLDVLDPEVSTLTTLTNVQNAMFVPDIPYLNRFYNRRPTYELSRGQSRITEASEPASLRPQITRQISRQISRKSMPPTPAPPAVPPKSTEQERRIMDRGNSRTPDPGMDSTEYLNRRFSITSQVEEDHFAVLPHGVTLEGWSQEDVDALDDYVRHMLHSRRSRFKRGMRGFGKYVRKPLGFFVTLYAFLITAFGLIWVLFLIGWISLGSRKDYIVHIVDSVLVGLFAIMGDGLAPFRAVDTYHMIYIAHYHRLSWKLRKQKGLPKLSDHNDLPERLQKEVCADAEAGLDKETDADWEFSVLTAEQQKKLVHHQNKFSKSHSYYRPHETTTHFAFPLKLLITIVCLLDAHSLLQISLGAFTWGWSYHTRPEWITAVILSLSITVNITGGVLISVGDKRTRKKDVLLRMARQGLTEEAMRKVEKHKQANEEDTSHLRPSIAQVHAINVQQGVVEPEGSEPFVTGTNEVKEKLKGYKTDREDENSGDEEDSRSRSRHSKDKRDREKELTSFLSGGETTEDFRTPLETPGRLN</sequence>
<feature type="compositionally biased region" description="Basic and acidic residues" evidence="1">
    <location>
        <begin position="694"/>
        <end position="706"/>
    </location>
</feature>
<feature type="compositionally biased region" description="Polar residues" evidence="1">
    <location>
        <begin position="72"/>
        <end position="89"/>
    </location>
</feature>
<keyword evidence="2" id="KW-0472">Membrane</keyword>
<feature type="transmembrane region" description="Helical" evidence="2">
    <location>
        <begin position="442"/>
        <end position="463"/>
    </location>
</feature>
<comment type="caution">
    <text evidence="3">The sequence shown here is derived from an EMBL/GenBank/DDBJ whole genome shotgun (WGS) entry which is preliminary data.</text>
</comment>
<feature type="transmembrane region" description="Helical" evidence="2">
    <location>
        <begin position="600"/>
        <end position="620"/>
    </location>
</feature>
<organism evidence="3 4">
    <name type="scientific">Lithohypha guttulata</name>
    <dbReference type="NCBI Taxonomy" id="1690604"/>
    <lineage>
        <taxon>Eukaryota</taxon>
        <taxon>Fungi</taxon>
        <taxon>Dikarya</taxon>
        <taxon>Ascomycota</taxon>
        <taxon>Pezizomycotina</taxon>
        <taxon>Eurotiomycetes</taxon>
        <taxon>Chaetothyriomycetidae</taxon>
        <taxon>Chaetothyriales</taxon>
        <taxon>Trichomeriaceae</taxon>
        <taxon>Lithohypha</taxon>
    </lineage>
</organism>
<gene>
    <name evidence="3" type="ORF">LTR05_005470</name>
</gene>
<dbReference type="PANTHER" id="PTHR35872">
    <property type="entry name" value="INTEGRAL MEMBRANE PROTEIN (AFU_ORTHOLOGUE AFUA_5G07110)"/>
    <property type="match status" value="1"/>
</dbReference>
<feature type="transmembrane region" description="Helical" evidence="2">
    <location>
        <begin position="408"/>
        <end position="436"/>
    </location>
</feature>
<feature type="compositionally biased region" description="Basic and acidic residues" evidence="1">
    <location>
        <begin position="156"/>
        <end position="165"/>
    </location>
</feature>
<feature type="compositionally biased region" description="Acidic residues" evidence="1">
    <location>
        <begin position="707"/>
        <end position="716"/>
    </location>
</feature>
<keyword evidence="2" id="KW-0812">Transmembrane</keyword>
<evidence type="ECO:0000313" key="3">
    <source>
        <dbReference type="EMBL" id="KAK5084394.1"/>
    </source>
</evidence>
<keyword evidence="2" id="KW-1133">Transmembrane helix</keyword>
<dbReference type="InterPro" id="IPR021369">
    <property type="entry name" value="DUF2985"/>
</dbReference>
<name>A0AAN7SXT3_9EURO</name>
<feature type="region of interest" description="Disordered" evidence="1">
    <location>
        <begin position="644"/>
        <end position="665"/>
    </location>
</feature>
<dbReference type="Proteomes" id="UP001309876">
    <property type="component" value="Unassembled WGS sequence"/>
</dbReference>
<evidence type="ECO:0008006" key="5">
    <source>
        <dbReference type="Google" id="ProtNLM"/>
    </source>
</evidence>
<feature type="compositionally biased region" description="Basic and acidic residues" evidence="1">
    <location>
        <begin position="644"/>
        <end position="662"/>
    </location>
</feature>
<proteinExistence type="predicted"/>
<evidence type="ECO:0000256" key="2">
    <source>
        <dbReference type="SAM" id="Phobius"/>
    </source>
</evidence>
<evidence type="ECO:0000256" key="1">
    <source>
        <dbReference type="SAM" id="MobiDB-lite"/>
    </source>
</evidence>
<feature type="region of interest" description="Disordered" evidence="1">
    <location>
        <begin position="1"/>
        <end position="222"/>
    </location>
</feature>
<feature type="compositionally biased region" description="Pro residues" evidence="1">
    <location>
        <begin position="305"/>
        <end position="314"/>
    </location>
</feature>
<dbReference type="AlphaFoldDB" id="A0AAN7SXT3"/>
<dbReference type="PANTHER" id="PTHR35872:SF2">
    <property type="entry name" value="INTEGRAL MEMBRANE PROTEIN (AFU_ORTHOLOGUE AFUA_5G07110)"/>
    <property type="match status" value="1"/>
</dbReference>
<accession>A0AAN7SXT3</accession>
<feature type="compositionally biased region" description="Low complexity" evidence="1">
    <location>
        <begin position="108"/>
        <end position="117"/>
    </location>
</feature>
<feature type="compositionally biased region" description="Polar residues" evidence="1">
    <location>
        <begin position="169"/>
        <end position="181"/>
    </location>
</feature>
<dbReference type="Pfam" id="PF11204">
    <property type="entry name" value="DUF2985"/>
    <property type="match status" value="1"/>
</dbReference>
<dbReference type="EMBL" id="JAVRRJ010000005">
    <property type="protein sequence ID" value="KAK5084394.1"/>
    <property type="molecule type" value="Genomic_DNA"/>
</dbReference>
<feature type="transmembrane region" description="Helical" evidence="2">
    <location>
        <begin position="567"/>
        <end position="588"/>
    </location>
</feature>
<feature type="region of interest" description="Disordered" evidence="1">
    <location>
        <begin position="296"/>
        <end position="341"/>
    </location>
</feature>
<keyword evidence="4" id="KW-1185">Reference proteome</keyword>
<evidence type="ECO:0000313" key="4">
    <source>
        <dbReference type="Proteomes" id="UP001309876"/>
    </source>
</evidence>
<feature type="compositionally biased region" description="Basic and acidic residues" evidence="1">
    <location>
        <begin position="318"/>
        <end position="329"/>
    </location>
</feature>
<protein>
    <recommendedName>
        <fullName evidence="5">Integral membrane protein</fullName>
    </recommendedName>
</protein>